<keyword evidence="4" id="KW-1185">Reference proteome</keyword>
<evidence type="ECO:0000256" key="1">
    <source>
        <dbReference type="SAM" id="MobiDB-lite"/>
    </source>
</evidence>
<feature type="region of interest" description="Disordered" evidence="1">
    <location>
        <begin position="34"/>
        <end position="68"/>
    </location>
</feature>
<protein>
    <recommendedName>
        <fullName evidence="2">Endonuclease/exonuclease/phosphatase domain-containing protein</fullName>
    </recommendedName>
</protein>
<evidence type="ECO:0000313" key="3">
    <source>
        <dbReference type="EMBL" id="KAI9565244.1"/>
    </source>
</evidence>
<feature type="region of interest" description="Disordered" evidence="1">
    <location>
        <begin position="81"/>
        <end position="117"/>
    </location>
</feature>
<evidence type="ECO:0000313" key="4">
    <source>
        <dbReference type="Proteomes" id="UP000820818"/>
    </source>
</evidence>
<dbReference type="InterPro" id="IPR036691">
    <property type="entry name" value="Endo/exonu/phosph_ase_sf"/>
</dbReference>
<comment type="caution">
    <text evidence="3">The sequence shown here is derived from an EMBL/GenBank/DDBJ whole genome shotgun (WGS) entry which is preliminary data.</text>
</comment>
<dbReference type="InterPro" id="IPR005135">
    <property type="entry name" value="Endo/exonuclease/phosphatase"/>
</dbReference>
<dbReference type="Pfam" id="PF03372">
    <property type="entry name" value="Exo_endo_phos"/>
    <property type="match status" value="1"/>
</dbReference>
<dbReference type="Proteomes" id="UP000820818">
    <property type="component" value="Linkage Group LG1"/>
</dbReference>
<dbReference type="Gene3D" id="3.60.10.10">
    <property type="entry name" value="Endonuclease/exonuclease/phosphatase"/>
    <property type="match status" value="1"/>
</dbReference>
<reference evidence="3 4" key="1">
    <citation type="submission" date="2022-05" db="EMBL/GenBank/DDBJ databases">
        <title>A multi-omics perspective on studying reproductive biology in Daphnia sinensis.</title>
        <authorList>
            <person name="Jia J."/>
        </authorList>
    </citation>
    <scope>NUCLEOTIDE SEQUENCE [LARGE SCALE GENOMIC DNA]</scope>
    <source>
        <strain evidence="3 4">WSL</strain>
    </source>
</reference>
<accession>A0AAD5Q2S2</accession>
<organism evidence="3 4">
    <name type="scientific">Daphnia sinensis</name>
    <dbReference type="NCBI Taxonomy" id="1820382"/>
    <lineage>
        <taxon>Eukaryota</taxon>
        <taxon>Metazoa</taxon>
        <taxon>Ecdysozoa</taxon>
        <taxon>Arthropoda</taxon>
        <taxon>Crustacea</taxon>
        <taxon>Branchiopoda</taxon>
        <taxon>Diplostraca</taxon>
        <taxon>Cladocera</taxon>
        <taxon>Anomopoda</taxon>
        <taxon>Daphniidae</taxon>
        <taxon>Daphnia</taxon>
        <taxon>Daphnia similis group</taxon>
    </lineage>
</organism>
<feature type="compositionally biased region" description="Polar residues" evidence="1">
    <location>
        <begin position="43"/>
        <end position="55"/>
    </location>
</feature>
<dbReference type="SUPFAM" id="SSF56219">
    <property type="entry name" value="DNase I-like"/>
    <property type="match status" value="1"/>
</dbReference>
<gene>
    <name evidence="3" type="ORF">GHT06_009027</name>
</gene>
<feature type="domain" description="Endonuclease/exonuclease/phosphatase" evidence="2">
    <location>
        <begin position="143"/>
        <end position="365"/>
    </location>
</feature>
<evidence type="ECO:0000259" key="2">
    <source>
        <dbReference type="Pfam" id="PF03372"/>
    </source>
</evidence>
<name>A0AAD5Q2S2_9CRUS</name>
<feature type="compositionally biased region" description="Basic and acidic residues" evidence="1">
    <location>
        <begin position="56"/>
        <end position="68"/>
    </location>
</feature>
<dbReference type="EMBL" id="WJBH02000001">
    <property type="protein sequence ID" value="KAI9565244.1"/>
    <property type="molecule type" value="Genomic_DNA"/>
</dbReference>
<sequence length="374" mass="43479">MHPPAPGKNRFDGQPDMRIKENRIWAEKWNQKIPLSSGKGYWQSKQVTNRGTGNATEDKEKDKEEEKVKIKEEVAVVENKEEVIGEEKEDAKEEKEEVKEKEKEEMKEEVKEKEKEEMKEEEKKEMKEEVKEETDYAKATGANIQFGLVNARSLRDTKSNIRKIRKLKKLASKRDIIVVSETWFTNDPNETDVINACPDEFIPVHEPRTDDRKGGGVAVFYRESKFKLANFSTTHYGSFEHLDISLNFGTDTRQIRLIMIYRPPRNRKTRQTQFDKGDFLEHFKDLLNNAQEEKGKLLICGDFNLNIAKPDQYDKGFLKLMEDHGLVQSVKKPTHTGGNILDLIITKQSDSLVKNLTVGNYFSDHRFIHFEINI</sequence>
<proteinExistence type="predicted"/>
<dbReference type="PANTHER" id="PTHR46670">
    <property type="entry name" value="ENDO/EXONUCLEASE/PHOSPHATASE DOMAIN-CONTAINING PROTEIN"/>
    <property type="match status" value="1"/>
</dbReference>
<dbReference type="GO" id="GO:0003824">
    <property type="term" value="F:catalytic activity"/>
    <property type="evidence" value="ECO:0007669"/>
    <property type="project" value="InterPro"/>
</dbReference>
<dbReference type="AlphaFoldDB" id="A0AAD5Q2S2"/>
<dbReference type="PANTHER" id="PTHR46670:SF3">
    <property type="entry name" value="ENDONUCLEASE_EXONUCLEASE_PHOSPHATASE DOMAIN-CONTAINING PROTEIN"/>
    <property type="match status" value="1"/>
</dbReference>